<name>A0A7R8ZPP3_9CRUS</name>
<feature type="compositionally biased region" description="Polar residues" evidence="1">
    <location>
        <begin position="93"/>
        <end position="102"/>
    </location>
</feature>
<keyword evidence="2" id="KW-0732">Signal</keyword>
<reference evidence="3" key="1">
    <citation type="submission" date="2020-11" db="EMBL/GenBank/DDBJ databases">
        <authorList>
            <person name="Tran Van P."/>
        </authorList>
    </citation>
    <scope>NUCLEOTIDE SEQUENCE</scope>
</reference>
<dbReference type="CDD" id="cd00037">
    <property type="entry name" value="CLECT"/>
    <property type="match status" value="1"/>
</dbReference>
<dbReference type="InterPro" id="IPR016187">
    <property type="entry name" value="CTDL_fold"/>
</dbReference>
<sequence>MKSLFFEFLSVLAVVATIDGASNVELVCPEGFFSLGDSCYLVYSQRSVWDEAQTLCGSLAAGGRLVEFETEAELALVKTHLTEIGFCGGQSGNSGNSETKPFSQKVEDAQW</sequence>
<dbReference type="SUPFAM" id="SSF56436">
    <property type="entry name" value="C-type lectin-like"/>
    <property type="match status" value="1"/>
</dbReference>
<accession>A0A7R8ZPP3</accession>
<protein>
    <submittedName>
        <fullName evidence="3">Uncharacterized protein</fullName>
    </submittedName>
</protein>
<dbReference type="AlphaFoldDB" id="A0A7R8ZPP3"/>
<feature type="chain" id="PRO_5043658216" evidence="2">
    <location>
        <begin position="21"/>
        <end position="111"/>
    </location>
</feature>
<dbReference type="Gene3D" id="3.10.100.10">
    <property type="entry name" value="Mannose-Binding Protein A, subunit A"/>
    <property type="match status" value="1"/>
</dbReference>
<gene>
    <name evidence="3" type="ORF">CTOB1V02_LOCUS5578</name>
</gene>
<organism evidence="3">
    <name type="scientific">Cyprideis torosa</name>
    <dbReference type="NCBI Taxonomy" id="163714"/>
    <lineage>
        <taxon>Eukaryota</taxon>
        <taxon>Metazoa</taxon>
        <taxon>Ecdysozoa</taxon>
        <taxon>Arthropoda</taxon>
        <taxon>Crustacea</taxon>
        <taxon>Oligostraca</taxon>
        <taxon>Ostracoda</taxon>
        <taxon>Podocopa</taxon>
        <taxon>Podocopida</taxon>
        <taxon>Cytherocopina</taxon>
        <taxon>Cytheroidea</taxon>
        <taxon>Cytherideidae</taxon>
        <taxon>Cyprideis</taxon>
    </lineage>
</organism>
<evidence type="ECO:0000256" key="1">
    <source>
        <dbReference type="SAM" id="MobiDB-lite"/>
    </source>
</evidence>
<proteinExistence type="predicted"/>
<feature type="signal peptide" evidence="2">
    <location>
        <begin position="1"/>
        <end position="20"/>
    </location>
</feature>
<dbReference type="InterPro" id="IPR016186">
    <property type="entry name" value="C-type_lectin-like/link_sf"/>
</dbReference>
<feature type="region of interest" description="Disordered" evidence="1">
    <location>
        <begin position="88"/>
        <end position="111"/>
    </location>
</feature>
<dbReference type="OrthoDB" id="10047605at2759"/>
<evidence type="ECO:0000256" key="2">
    <source>
        <dbReference type="SAM" id="SignalP"/>
    </source>
</evidence>
<evidence type="ECO:0000313" key="3">
    <source>
        <dbReference type="EMBL" id="CAD7227679.1"/>
    </source>
</evidence>
<dbReference type="EMBL" id="OB661218">
    <property type="protein sequence ID" value="CAD7227679.1"/>
    <property type="molecule type" value="Genomic_DNA"/>
</dbReference>